<dbReference type="Pfam" id="PF12973">
    <property type="entry name" value="Cupin_7"/>
    <property type="match status" value="1"/>
</dbReference>
<dbReference type="InterPro" id="IPR011051">
    <property type="entry name" value="RmlC_Cupin_sf"/>
</dbReference>
<sequence>MSATFHPPEDLLLAYAAGSLEEASALLVACHLTLCPDCRRMAGEAEAVGGTLLEDLPPAALADSALASVLARLGPAAPVSRPLRPAPVRPPLPGLLPKPLREYVGADTARLPWKRLPGGLEQVPVVTRPQARARLYRIAPGMGVPEHSHGGLEMTLVLGGGFTDGHGHYGPGDVAVMTDGGVHRPVADAGDPCLCLAVTTAPLKLTGLVGRLINPFLDL</sequence>
<evidence type="ECO:0000313" key="2">
    <source>
        <dbReference type="EMBL" id="MBB6211232.1"/>
    </source>
</evidence>
<dbReference type="RefSeq" id="WP_184264052.1">
    <property type="nucleotide sequence ID" value="NZ_JACIIX010000010.1"/>
</dbReference>
<evidence type="ECO:0000259" key="1">
    <source>
        <dbReference type="Pfam" id="PF12973"/>
    </source>
</evidence>
<dbReference type="InterPro" id="IPR025979">
    <property type="entry name" value="ChrR-like_cupin_dom"/>
</dbReference>
<protein>
    <submittedName>
        <fullName evidence="2">Putative transcriptional regulator</fullName>
    </submittedName>
</protein>
<dbReference type="CDD" id="cd20301">
    <property type="entry name" value="cupin_ChrR"/>
    <property type="match status" value="1"/>
</dbReference>
<comment type="caution">
    <text evidence="2">The sequence shown here is derived from an EMBL/GenBank/DDBJ whole genome shotgun (WGS) entry which is preliminary data.</text>
</comment>
<dbReference type="Gene3D" id="2.60.120.10">
    <property type="entry name" value="Jelly Rolls"/>
    <property type="match status" value="1"/>
</dbReference>
<dbReference type="SUPFAM" id="SSF51182">
    <property type="entry name" value="RmlC-like cupins"/>
    <property type="match status" value="1"/>
</dbReference>
<reference evidence="2 3" key="1">
    <citation type="submission" date="2020-08" db="EMBL/GenBank/DDBJ databases">
        <title>Genomic Encyclopedia of Type Strains, Phase IV (KMG-IV): sequencing the most valuable type-strain genomes for metagenomic binning, comparative biology and taxonomic classification.</title>
        <authorList>
            <person name="Goeker M."/>
        </authorList>
    </citation>
    <scope>NUCLEOTIDE SEQUENCE [LARGE SCALE GENOMIC DNA]</scope>
    <source>
        <strain evidence="2 3">DSM 11590</strain>
    </source>
</reference>
<dbReference type="Proteomes" id="UP000544872">
    <property type="component" value="Unassembled WGS sequence"/>
</dbReference>
<gene>
    <name evidence="2" type="ORF">FHS48_002669</name>
</gene>
<keyword evidence="3" id="KW-1185">Reference proteome</keyword>
<evidence type="ECO:0000313" key="3">
    <source>
        <dbReference type="Proteomes" id="UP000544872"/>
    </source>
</evidence>
<dbReference type="InterPro" id="IPR041916">
    <property type="entry name" value="Anti_sigma_zinc_sf"/>
</dbReference>
<dbReference type="NCBIfam" id="TIGR02451">
    <property type="entry name" value="anti_sig_ChrR"/>
    <property type="match status" value="1"/>
</dbReference>
<dbReference type="InterPro" id="IPR014710">
    <property type="entry name" value="RmlC-like_jellyroll"/>
</dbReference>
<accession>A0A7X0DPG0</accession>
<dbReference type="Gene3D" id="1.10.10.1320">
    <property type="entry name" value="Anti-sigma factor, zinc-finger domain"/>
    <property type="match status" value="1"/>
</dbReference>
<dbReference type="AlphaFoldDB" id="A0A7X0DPG0"/>
<dbReference type="InterPro" id="IPR012807">
    <property type="entry name" value="Anti-sigma_ChrR"/>
</dbReference>
<organism evidence="2 3">
    <name type="scientific">Novispirillum itersonii</name>
    <name type="common">Aquaspirillum itersonii</name>
    <dbReference type="NCBI Taxonomy" id="189"/>
    <lineage>
        <taxon>Bacteria</taxon>
        <taxon>Pseudomonadati</taxon>
        <taxon>Pseudomonadota</taxon>
        <taxon>Alphaproteobacteria</taxon>
        <taxon>Rhodospirillales</taxon>
        <taxon>Novispirillaceae</taxon>
        <taxon>Novispirillum</taxon>
    </lineage>
</organism>
<proteinExistence type="predicted"/>
<dbReference type="EMBL" id="JACIIX010000010">
    <property type="protein sequence ID" value="MBB6211232.1"/>
    <property type="molecule type" value="Genomic_DNA"/>
</dbReference>
<name>A0A7X0DPG0_NOVIT</name>
<feature type="domain" description="ChrR-like cupin" evidence="1">
    <location>
        <begin position="105"/>
        <end position="197"/>
    </location>
</feature>